<evidence type="ECO:0000313" key="3">
    <source>
        <dbReference type="Proteomes" id="UP001221558"/>
    </source>
</evidence>
<keyword evidence="1" id="KW-0732">Signal</keyword>
<gene>
    <name evidence="2" type="ORF">PQ465_07495</name>
</gene>
<protein>
    <submittedName>
        <fullName evidence="2">Uncharacterized protein</fullName>
    </submittedName>
</protein>
<evidence type="ECO:0000256" key="1">
    <source>
        <dbReference type="SAM" id="SignalP"/>
    </source>
</evidence>
<dbReference type="EMBL" id="CP117880">
    <property type="protein sequence ID" value="WDF70213.1"/>
    <property type="molecule type" value="Genomic_DNA"/>
</dbReference>
<proteinExistence type="predicted"/>
<evidence type="ECO:0000313" key="2">
    <source>
        <dbReference type="EMBL" id="WDF70213.1"/>
    </source>
</evidence>
<name>A0ABY7WP67_9SPHI</name>
<dbReference type="RefSeq" id="WP_274268922.1">
    <property type="nucleotide sequence ID" value="NZ_CP117880.1"/>
</dbReference>
<feature type="signal peptide" evidence="1">
    <location>
        <begin position="1"/>
        <end position="20"/>
    </location>
</feature>
<keyword evidence="3" id="KW-1185">Reference proteome</keyword>
<accession>A0ABY7WP67</accession>
<organism evidence="2 3">
    <name type="scientific">Sphingobacterium oryzagri</name>
    <dbReference type="NCBI Taxonomy" id="3025669"/>
    <lineage>
        <taxon>Bacteria</taxon>
        <taxon>Pseudomonadati</taxon>
        <taxon>Bacteroidota</taxon>
        <taxon>Sphingobacteriia</taxon>
        <taxon>Sphingobacteriales</taxon>
        <taxon>Sphingobacteriaceae</taxon>
        <taxon>Sphingobacterium</taxon>
    </lineage>
</organism>
<reference evidence="2 3" key="1">
    <citation type="submission" date="2023-02" db="EMBL/GenBank/DDBJ databases">
        <title>Genome sequence of Sphingobacterium sp. KACC 22765.</title>
        <authorList>
            <person name="Kim S."/>
            <person name="Heo J."/>
            <person name="Kwon S.-W."/>
        </authorList>
    </citation>
    <scope>NUCLEOTIDE SEQUENCE [LARGE SCALE GENOMIC DNA]</scope>
    <source>
        <strain evidence="2 3">KACC 22765</strain>
    </source>
</reference>
<dbReference type="Proteomes" id="UP001221558">
    <property type="component" value="Chromosome"/>
</dbReference>
<feature type="chain" id="PRO_5046330203" evidence="1">
    <location>
        <begin position="21"/>
        <end position="144"/>
    </location>
</feature>
<sequence length="144" mass="15329">MKRKITFLFTLLILSIGVKAQGTFDDGFFSMLVEAKQVIIGIATSAPDWAFVDPSGSTSYFSAAGGTIAIFTVVDAQTGQQLTAYVQQRLAENGYYDFYASRANMGPYQAGQLEGLQQAMAALAFGEYNGEINTARAASVGGVL</sequence>